<gene>
    <name evidence="6" type="ORF">ACFPBZ_24940</name>
</gene>
<evidence type="ECO:0000256" key="1">
    <source>
        <dbReference type="ARBA" id="ARBA00001946"/>
    </source>
</evidence>
<organism evidence="6 7">
    <name type="scientific">Actinomycetospora atypica</name>
    <dbReference type="NCBI Taxonomy" id="1290095"/>
    <lineage>
        <taxon>Bacteria</taxon>
        <taxon>Bacillati</taxon>
        <taxon>Actinomycetota</taxon>
        <taxon>Actinomycetes</taxon>
        <taxon>Pseudonocardiales</taxon>
        <taxon>Pseudonocardiaceae</taxon>
        <taxon>Actinomycetospora</taxon>
    </lineage>
</organism>
<proteinExistence type="inferred from homology"/>
<protein>
    <submittedName>
        <fullName evidence="6">NUDIX hydrolase</fullName>
    </submittedName>
</protein>
<reference evidence="7" key="1">
    <citation type="journal article" date="2019" name="Int. J. Syst. Evol. Microbiol.">
        <title>The Global Catalogue of Microorganisms (GCM) 10K type strain sequencing project: providing services to taxonomists for standard genome sequencing and annotation.</title>
        <authorList>
            <consortium name="The Broad Institute Genomics Platform"/>
            <consortium name="The Broad Institute Genome Sequencing Center for Infectious Disease"/>
            <person name="Wu L."/>
            <person name="Ma J."/>
        </authorList>
    </citation>
    <scope>NUCLEOTIDE SEQUENCE [LARGE SCALE GENOMIC DNA]</scope>
    <source>
        <strain evidence="7">CGMCC 4.7093</strain>
    </source>
</reference>
<evidence type="ECO:0000256" key="4">
    <source>
        <dbReference type="RuleBase" id="RU003476"/>
    </source>
</evidence>
<dbReference type="PRINTS" id="PR00502">
    <property type="entry name" value="NUDIXFAMILY"/>
</dbReference>
<evidence type="ECO:0000313" key="7">
    <source>
        <dbReference type="Proteomes" id="UP001595947"/>
    </source>
</evidence>
<keyword evidence="7" id="KW-1185">Reference proteome</keyword>
<sequence length="131" mass="13886">MTERVAAAGAVVRDGRGRFLLVRRGTPPQQGRWTLPGGRVEPGESAAQACAREVAEETGIVVVVGREWLVLDRPGPAGVTYEIHDFLAEAVGGTLRAGDDAADAGWFSPAEMVELPLTTDLLTHLDRAGLL</sequence>
<dbReference type="InterPro" id="IPR000086">
    <property type="entry name" value="NUDIX_hydrolase_dom"/>
</dbReference>
<evidence type="ECO:0000256" key="3">
    <source>
        <dbReference type="ARBA" id="ARBA00022801"/>
    </source>
</evidence>
<dbReference type="GO" id="GO:0016787">
    <property type="term" value="F:hydrolase activity"/>
    <property type="evidence" value="ECO:0007669"/>
    <property type="project" value="UniProtKB-KW"/>
</dbReference>
<feature type="domain" description="Nudix hydrolase" evidence="5">
    <location>
        <begin position="3"/>
        <end position="131"/>
    </location>
</feature>
<dbReference type="PANTHER" id="PTHR43046">
    <property type="entry name" value="GDP-MANNOSE MANNOSYL HYDROLASE"/>
    <property type="match status" value="1"/>
</dbReference>
<dbReference type="InterPro" id="IPR015797">
    <property type="entry name" value="NUDIX_hydrolase-like_dom_sf"/>
</dbReference>
<dbReference type="InterPro" id="IPR020476">
    <property type="entry name" value="Nudix_hydrolase"/>
</dbReference>
<keyword evidence="3 4" id="KW-0378">Hydrolase</keyword>
<comment type="cofactor">
    <cofactor evidence="1">
        <name>Mg(2+)</name>
        <dbReference type="ChEBI" id="CHEBI:18420"/>
    </cofactor>
</comment>
<dbReference type="RefSeq" id="WP_378038819.1">
    <property type="nucleotide sequence ID" value="NZ_JBHSIV010000038.1"/>
</dbReference>
<dbReference type="InterPro" id="IPR020084">
    <property type="entry name" value="NUDIX_hydrolase_CS"/>
</dbReference>
<dbReference type="EMBL" id="JBHSIV010000038">
    <property type="protein sequence ID" value="MFC5065488.1"/>
    <property type="molecule type" value="Genomic_DNA"/>
</dbReference>
<dbReference type="PANTHER" id="PTHR43046:SF14">
    <property type="entry name" value="MUTT_NUDIX FAMILY PROTEIN"/>
    <property type="match status" value="1"/>
</dbReference>
<dbReference type="PROSITE" id="PS51462">
    <property type="entry name" value="NUDIX"/>
    <property type="match status" value="1"/>
</dbReference>
<evidence type="ECO:0000256" key="2">
    <source>
        <dbReference type="ARBA" id="ARBA00005582"/>
    </source>
</evidence>
<dbReference type="Gene3D" id="3.90.79.10">
    <property type="entry name" value="Nucleoside Triphosphate Pyrophosphohydrolase"/>
    <property type="match status" value="1"/>
</dbReference>
<evidence type="ECO:0000259" key="5">
    <source>
        <dbReference type="PROSITE" id="PS51462"/>
    </source>
</evidence>
<dbReference type="Proteomes" id="UP001595947">
    <property type="component" value="Unassembled WGS sequence"/>
</dbReference>
<dbReference type="SUPFAM" id="SSF55811">
    <property type="entry name" value="Nudix"/>
    <property type="match status" value="1"/>
</dbReference>
<comment type="similarity">
    <text evidence="2 4">Belongs to the Nudix hydrolase family.</text>
</comment>
<comment type="caution">
    <text evidence="6">The sequence shown here is derived from an EMBL/GenBank/DDBJ whole genome shotgun (WGS) entry which is preliminary data.</text>
</comment>
<accession>A0ABV9YUJ1</accession>
<dbReference type="Pfam" id="PF00293">
    <property type="entry name" value="NUDIX"/>
    <property type="match status" value="1"/>
</dbReference>
<dbReference type="PROSITE" id="PS00893">
    <property type="entry name" value="NUDIX_BOX"/>
    <property type="match status" value="1"/>
</dbReference>
<dbReference type="CDD" id="cd04673">
    <property type="entry name" value="NUDIX_ADPRase"/>
    <property type="match status" value="1"/>
</dbReference>
<name>A0ABV9YUJ1_9PSEU</name>
<evidence type="ECO:0000313" key="6">
    <source>
        <dbReference type="EMBL" id="MFC5065488.1"/>
    </source>
</evidence>